<evidence type="ECO:0000313" key="2">
    <source>
        <dbReference type="Proteomes" id="UP001200145"/>
    </source>
</evidence>
<evidence type="ECO:0008006" key="3">
    <source>
        <dbReference type="Google" id="ProtNLM"/>
    </source>
</evidence>
<name>A0ABS9BPD4_9BACT</name>
<gene>
    <name evidence="1" type="ORF">L0U88_19910</name>
</gene>
<organism evidence="1 2">
    <name type="scientific">Flavihumibacter fluminis</name>
    <dbReference type="NCBI Taxonomy" id="2909236"/>
    <lineage>
        <taxon>Bacteria</taxon>
        <taxon>Pseudomonadati</taxon>
        <taxon>Bacteroidota</taxon>
        <taxon>Chitinophagia</taxon>
        <taxon>Chitinophagales</taxon>
        <taxon>Chitinophagaceae</taxon>
        <taxon>Flavihumibacter</taxon>
    </lineage>
</organism>
<sequence>MNLLPFVLACALIASCNKSVSPPPLPSNPKPVAGLVQFKIFSDPRIRQEQPVSKDAGIRLTIHQTKLENAMPVRIWDTLVPIRQLTSYPGPEDPLIIEKPIEMVQGKKIYYHLTAQKIYRVNQQIKIEELSRGIGSNQLEAILIIGL</sequence>
<comment type="caution">
    <text evidence="1">The sequence shown here is derived from an EMBL/GenBank/DDBJ whole genome shotgun (WGS) entry which is preliminary data.</text>
</comment>
<evidence type="ECO:0000313" key="1">
    <source>
        <dbReference type="EMBL" id="MCF1716917.1"/>
    </source>
</evidence>
<dbReference type="Proteomes" id="UP001200145">
    <property type="component" value="Unassembled WGS sequence"/>
</dbReference>
<reference evidence="1 2" key="1">
    <citation type="submission" date="2022-01" db="EMBL/GenBank/DDBJ databases">
        <title>Flavihumibacter sp. nov., isolated from sediment of a river.</title>
        <authorList>
            <person name="Liu H."/>
        </authorList>
    </citation>
    <scope>NUCLEOTIDE SEQUENCE [LARGE SCALE GENOMIC DNA]</scope>
    <source>
        <strain evidence="1 2">RY-1</strain>
    </source>
</reference>
<dbReference type="EMBL" id="JAKEVY010000007">
    <property type="protein sequence ID" value="MCF1716917.1"/>
    <property type="molecule type" value="Genomic_DNA"/>
</dbReference>
<protein>
    <recommendedName>
        <fullName evidence="3">Lipoprotein</fullName>
    </recommendedName>
</protein>
<proteinExistence type="predicted"/>
<dbReference type="RefSeq" id="WP_234868506.1">
    <property type="nucleotide sequence ID" value="NZ_JAKEVY010000007.1"/>
</dbReference>
<accession>A0ABS9BPD4</accession>
<keyword evidence="2" id="KW-1185">Reference proteome</keyword>